<gene>
    <name evidence="2" type="ORF">TCIL3000_8_2270</name>
</gene>
<dbReference type="VEuPathDB" id="TriTrypDB:TcIL3000_8_2270"/>
<organism evidence="2">
    <name type="scientific">Trypanosoma congolense (strain IL3000)</name>
    <dbReference type="NCBI Taxonomy" id="1068625"/>
    <lineage>
        <taxon>Eukaryota</taxon>
        <taxon>Discoba</taxon>
        <taxon>Euglenozoa</taxon>
        <taxon>Kinetoplastea</taxon>
        <taxon>Metakinetoplastina</taxon>
        <taxon>Trypanosomatida</taxon>
        <taxon>Trypanosomatidae</taxon>
        <taxon>Trypanosoma</taxon>
        <taxon>Nannomonas</taxon>
    </lineage>
</organism>
<dbReference type="AlphaFoldDB" id="G0URJ6"/>
<feature type="region of interest" description="Disordered" evidence="1">
    <location>
        <begin position="116"/>
        <end position="140"/>
    </location>
</feature>
<evidence type="ECO:0000313" key="2">
    <source>
        <dbReference type="EMBL" id="CCC92008.1"/>
    </source>
</evidence>
<evidence type="ECO:0000256" key="1">
    <source>
        <dbReference type="SAM" id="MobiDB-lite"/>
    </source>
</evidence>
<proteinExistence type="predicted"/>
<sequence length="218" mass="23816">MFHLTSGCSMLQPSAKYRRGEACVNFQRSRVCPTAVRAYRFMSEDVSSQMDLCSTVLRVPPAGLIGAPPTARGAEEEAHQPLMLITWEDTTPAEIAMSLLDKVRRDVDLTFASTESETNATLEKSDSVNKAEVSEDGMNHGGKSSTAVYIIKLSAGYVGVEGKATLSLITCVELRQVVSGEPYVFPSRRAGMPNVDVPISTLSYRLGDPIFFTCKRLR</sequence>
<accession>G0URJ6</accession>
<dbReference type="EMBL" id="HE575321">
    <property type="protein sequence ID" value="CCC92008.1"/>
    <property type="molecule type" value="Genomic_DNA"/>
</dbReference>
<reference evidence="2" key="1">
    <citation type="journal article" date="2012" name="Proc. Natl. Acad. Sci. U.S.A.">
        <title>Antigenic diversity is generated by distinct evolutionary mechanisms in African trypanosome species.</title>
        <authorList>
            <person name="Jackson A.P."/>
            <person name="Berry A."/>
            <person name="Aslett M."/>
            <person name="Allison H.C."/>
            <person name="Burton P."/>
            <person name="Vavrova-Anderson J."/>
            <person name="Brown R."/>
            <person name="Browne H."/>
            <person name="Corton N."/>
            <person name="Hauser H."/>
            <person name="Gamble J."/>
            <person name="Gilderthorp R."/>
            <person name="Marcello L."/>
            <person name="McQuillan J."/>
            <person name="Otto T.D."/>
            <person name="Quail M.A."/>
            <person name="Sanders M.J."/>
            <person name="van Tonder A."/>
            <person name="Ginger M.L."/>
            <person name="Field M.C."/>
            <person name="Barry J.D."/>
            <person name="Hertz-Fowler C."/>
            <person name="Berriman M."/>
        </authorList>
    </citation>
    <scope>NUCLEOTIDE SEQUENCE</scope>
    <source>
        <strain evidence="2">IL3000</strain>
    </source>
</reference>
<protein>
    <submittedName>
        <fullName evidence="2">Uncharacterized protein</fullName>
    </submittedName>
</protein>
<name>G0URJ6_TRYCI</name>
<feature type="compositionally biased region" description="Basic and acidic residues" evidence="1">
    <location>
        <begin position="123"/>
        <end position="133"/>
    </location>
</feature>